<name>A0ACB5UB34_AMBMO</name>
<dbReference type="EMBL" id="BSXS01014779">
    <property type="protein sequence ID" value="GMF05954.1"/>
    <property type="molecule type" value="Genomic_DNA"/>
</dbReference>
<evidence type="ECO:0000313" key="1">
    <source>
        <dbReference type="EMBL" id="GMF05954.1"/>
    </source>
</evidence>
<proteinExistence type="predicted"/>
<gene>
    <name evidence="1" type="ORF">Amon02_001251400</name>
</gene>
<dbReference type="Proteomes" id="UP001165064">
    <property type="component" value="Unassembled WGS sequence"/>
</dbReference>
<organism evidence="1 2">
    <name type="scientific">Ambrosiozyma monospora</name>
    <name type="common">Yeast</name>
    <name type="synonym">Endomycopsis monosporus</name>
    <dbReference type="NCBI Taxonomy" id="43982"/>
    <lineage>
        <taxon>Eukaryota</taxon>
        <taxon>Fungi</taxon>
        <taxon>Dikarya</taxon>
        <taxon>Ascomycota</taxon>
        <taxon>Saccharomycotina</taxon>
        <taxon>Pichiomycetes</taxon>
        <taxon>Pichiales</taxon>
        <taxon>Pichiaceae</taxon>
        <taxon>Ambrosiozyma</taxon>
    </lineage>
</organism>
<accession>A0ACB5UB34</accession>
<evidence type="ECO:0000313" key="2">
    <source>
        <dbReference type="Proteomes" id="UP001165064"/>
    </source>
</evidence>
<keyword evidence="2" id="KW-1185">Reference proteome</keyword>
<reference evidence="1" key="1">
    <citation type="submission" date="2023-04" db="EMBL/GenBank/DDBJ databases">
        <title>Ambrosiozyma monospora NBRC 10751.</title>
        <authorList>
            <person name="Ichikawa N."/>
            <person name="Sato H."/>
            <person name="Tonouchi N."/>
        </authorList>
    </citation>
    <scope>NUCLEOTIDE SEQUENCE</scope>
    <source>
        <strain evidence="1">NBRC 10751</strain>
    </source>
</reference>
<comment type="caution">
    <text evidence="1">The sequence shown here is derived from an EMBL/GenBank/DDBJ whole genome shotgun (WGS) entry which is preliminary data.</text>
</comment>
<sequence>MPDLITPNVSIQFPPKAIFSPQCSKVEGTIELDFRPPFNYDYSLNASFKGTCDLSRCIINDNTWNDSTSSTEVPYDYHLDLFPELKVILVPVENHPHALSFSFYFPDAQTLPKSTDLVCKWLKAYQDSDGYTYTKDDSSEIPS</sequence>
<protein>
    <submittedName>
        <fullName evidence="1">Unnamed protein product</fullName>
    </submittedName>
</protein>